<dbReference type="EMBL" id="WHOS01000011">
    <property type="protein sequence ID" value="NUA99718.1"/>
    <property type="molecule type" value="Genomic_DNA"/>
</dbReference>
<evidence type="ECO:0000313" key="2">
    <source>
        <dbReference type="Proteomes" id="UP000605086"/>
    </source>
</evidence>
<accession>A0ABX2K935</accession>
<protein>
    <submittedName>
        <fullName evidence="1">Uncharacterized protein</fullName>
    </submittedName>
</protein>
<evidence type="ECO:0000313" key="1">
    <source>
        <dbReference type="EMBL" id="NUA99718.1"/>
    </source>
</evidence>
<dbReference type="RefSeq" id="WP_174470998.1">
    <property type="nucleotide sequence ID" value="NZ_JAGINN010000002.1"/>
</dbReference>
<comment type="caution">
    <text evidence="1">The sequence shown here is derived from an EMBL/GenBank/DDBJ whole genome shotgun (WGS) entry which is preliminary data.</text>
</comment>
<organism evidence="1 2">
    <name type="scientific">Azospirillum melinis</name>
    <dbReference type="NCBI Taxonomy" id="328839"/>
    <lineage>
        <taxon>Bacteria</taxon>
        <taxon>Pseudomonadati</taxon>
        <taxon>Pseudomonadota</taxon>
        <taxon>Alphaproteobacteria</taxon>
        <taxon>Rhodospirillales</taxon>
        <taxon>Azospirillaceae</taxon>
        <taxon>Azospirillum</taxon>
    </lineage>
</organism>
<proteinExistence type="predicted"/>
<gene>
    <name evidence="1" type="ORF">GBZ48_10475</name>
</gene>
<dbReference type="Proteomes" id="UP000605086">
    <property type="component" value="Unassembled WGS sequence"/>
</dbReference>
<sequence>MIGCTDNPAEAFSVQPINPIGFAVHDFQVISPSGERFPSPVGKHTFFAASISYVAFLFCYPSDPKAGYRLLTPSILALPSNQ</sequence>
<name>A0ABX2K935_9PROT</name>
<keyword evidence="2" id="KW-1185">Reference proteome</keyword>
<reference evidence="1 2" key="1">
    <citation type="submission" date="2019-10" db="EMBL/GenBank/DDBJ databases">
        <title>Genome sequence of Azospirillum melinis.</title>
        <authorList>
            <person name="Ambrosini A."/>
            <person name="Sant'Anna F.H."/>
            <person name="Cassan F.D."/>
            <person name="Souza E.M."/>
            <person name="Passaglia L.M.P."/>
        </authorList>
    </citation>
    <scope>NUCLEOTIDE SEQUENCE [LARGE SCALE GENOMIC DNA]</scope>
    <source>
        <strain evidence="1 2">TMCY0552</strain>
    </source>
</reference>